<feature type="region of interest" description="Disordered" evidence="3">
    <location>
        <begin position="98"/>
        <end position="126"/>
    </location>
</feature>
<keyword evidence="5" id="KW-1185">Reference proteome</keyword>
<evidence type="ECO:0008006" key="6">
    <source>
        <dbReference type="Google" id="ProtNLM"/>
    </source>
</evidence>
<accession>A0A6A6CAE2</accession>
<dbReference type="PANTHER" id="PTHR28627">
    <property type="entry name" value="CYTOCHROME C OXIDASE ASSEMBLY FACTOR 5"/>
    <property type="match status" value="1"/>
</dbReference>
<dbReference type="OrthoDB" id="282149at2759"/>
<dbReference type="Pfam" id="PF10203">
    <property type="entry name" value="Pet191_N"/>
    <property type="match status" value="1"/>
</dbReference>
<dbReference type="InterPro" id="IPR018793">
    <property type="entry name" value="Cyt_c_oxidase_assmbl_Pet191"/>
</dbReference>
<organism evidence="4 5">
    <name type="scientific">Zasmidium cellare ATCC 36951</name>
    <dbReference type="NCBI Taxonomy" id="1080233"/>
    <lineage>
        <taxon>Eukaryota</taxon>
        <taxon>Fungi</taxon>
        <taxon>Dikarya</taxon>
        <taxon>Ascomycota</taxon>
        <taxon>Pezizomycotina</taxon>
        <taxon>Dothideomycetes</taxon>
        <taxon>Dothideomycetidae</taxon>
        <taxon>Mycosphaerellales</taxon>
        <taxon>Mycosphaerellaceae</taxon>
        <taxon>Zasmidium</taxon>
    </lineage>
</organism>
<dbReference type="GeneID" id="54561291"/>
<name>A0A6A6CAE2_ZASCE</name>
<dbReference type="EMBL" id="ML993609">
    <property type="protein sequence ID" value="KAF2163198.1"/>
    <property type="molecule type" value="Genomic_DNA"/>
</dbReference>
<dbReference type="GO" id="GO:0033617">
    <property type="term" value="P:mitochondrial respiratory chain complex IV assembly"/>
    <property type="evidence" value="ECO:0007669"/>
    <property type="project" value="TreeGrafter"/>
</dbReference>
<keyword evidence="2" id="KW-1015">Disulfide bond</keyword>
<dbReference type="RefSeq" id="XP_033664087.1">
    <property type="nucleotide sequence ID" value="XM_033808019.1"/>
</dbReference>
<dbReference type="AlphaFoldDB" id="A0A6A6CAE2"/>
<gene>
    <name evidence="4" type="ORF">M409DRAFT_26242</name>
</gene>
<evidence type="ECO:0000256" key="1">
    <source>
        <dbReference type="ARBA" id="ARBA00007785"/>
    </source>
</evidence>
<evidence type="ECO:0000313" key="5">
    <source>
        <dbReference type="Proteomes" id="UP000799537"/>
    </source>
</evidence>
<protein>
    <recommendedName>
        <fullName evidence="6">Cytochrome c oxidase assembly protein PET191</fullName>
    </recommendedName>
</protein>
<sequence>MPSSCKDIRAALAQCLQNSDCVLIDRNTPADCIRPPLKDTLPTQCLQLIHGYGQCKRGMVDMRKRFRGNQPISTSVELEGEKGKMLYAGKGTYEGLDEQQQKRMKEGDEYEAFTRNDGIEDLRKKS</sequence>
<evidence type="ECO:0000313" key="4">
    <source>
        <dbReference type="EMBL" id="KAF2163198.1"/>
    </source>
</evidence>
<evidence type="ECO:0000256" key="3">
    <source>
        <dbReference type="SAM" id="MobiDB-lite"/>
    </source>
</evidence>
<feature type="compositionally biased region" description="Basic and acidic residues" evidence="3">
    <location>
        <begin position="99"/>
        <end position="126"/>
    </location>
</feature>
<dbReference type="PANTHER" id="PTHR28627:SF1">
    <property type="entry name" value="CYTOCHROME C OXIDASE ASSEMBLY FACTOR 5"/>
    <property type="match status" value="1"/>
</dbReference>
<proteinExistence type="inferred from homology"/>
<comment type="similarity">
    <text evidence="1">Belongs to the PET191 family.</text>
</comment>
<reference evidence="4" key="1">
    <citation type="journal article" date="2020" name="Stud. Mycol.">
        <title>101 Dothideomycetes genomes: a test case for predicting lifestyles and emergence of pathogens.</title>
        <authorList>
            <person name="Haridas S."/>
            <person name="Albert R."/>
            <person name="Binder M."/>
            <person name="Bloem J."/>
            <person name="Labutti K."/>
            <person name="Salamov A."/>
            <person name="Andreopoulos B."/>
            <person name="Baker S."/>
            <person name="Barry K."/>
            <person name="Bills G."/>
            <person name="Bluhm B."/>
            <person name="Cannon C."/>
            <person name="Castanera R."/>
            <person name="Culley D."/>
            <person name="Daum C."/>
            <person name="Ezra D."/>
            <person name="Gonzalez J."/>
            <person name="Henrissat B."/>
            <person name="Kuo A."/>
            <person name="Liang C."/>
            <person name="Lipzen A."/>
            <person name="Lutzoni F."/>
            <person name="Magnuson J."/>
            <person name="Mondo S."/>
            <person name="Nolan M."/>
            <person name="Ohm R."/>
            <person name="Pangilinan J."/>
            <person name="Park H.-J."/>
            <person name="Ramirez L."/>
            <person name="Alfaro M."/>
            <person name="Sun H."/>
            <person name="Tritt A."/>
            <person name="Yoshinaga Y."/>
            <person name="Zwiers L.-H."/>
            <person name="Turgeon B."/>
            <person name="Goodwin S."/>
            <person name="Spatafora J."/>
            <person name="Crous P."/>
            <person name="Grigoriev I."/>
        </authorList>
    </citation>
    <scope>NUCLEOTIDE SEQUENCE</scope>
    <source>
        <strain evidence="4">ATCC 36951</strain>
    </source>
</reference>
<dbReference type="GO" id="GO:0005739">
    <property type="term" value="C:mitochondrion"/>
    <property type="evidence" value="ECO:0007669"/>
    <property type="project" value="TreeGrafter"/>
</dbReference>
<evidence type="ECO:0000256" key="2">
    <source>
        <dbReference type="ARBA" id="ARBA00023157"/>
    </source>
</evidence>
<dbReference type="Proteomes" id="UP000799537">
    <property type="component" value="Unassembled WGS sequence"/>
</dbReference>